<evidence type="ECO:0000313" key="1">
    <source>
        <dbReference type="EMBL" id="MTK21475.1"/>
    </source>
</evidence>
<dbReference type="EMBL" id="WMQE01000017">
    <property type="protein sequence ID" value="MTK21475.1"/>
    <property type="molecule type" value="Genomic_DNA"/>
</dbReference>
<dbReference type="Proteomes" id="UP000487649">
    <property type="component" value="Unassembled WGS sequence"/>
</dbReference>
<evidence type="ECO:0000313" key="2">
    <source>
        <dbReference type="Proteomes" id="UP000487649"/>
    </source>
</evidence>
<reference evidence="1 2" key="1">
    <citation type="journal article" date="2019" name="Nat. Med.">
        <title>A library of human gut bacterial isolates paired with longitudinal multiomics data enables mechanistic microbiome research.</title>
        <authorList>
            <person name="Poyet M."/>
            <person name="Groussin M."/>
            <person name="Gibbons S.M."/>
            <person name="Avila-Pacheco J."/>
            <person name="Jiang X."/>
            <person name="Kearney S.M."/>
            <person name="Perrotta A.R."/>
            <person name="Berdy B."/>
            <person name="Zhao S."/>
            <person name="Lieberman T.D."/>
            <person name="Swanson P.K."/>
            <person name="Smith M."/>
            <person name="Roesemann S."/>
            <person name="Alexander J.E."/>
            <person name="Rich S.A."/>
            <person name="Livny J."/>
            <person name="Vlamakis H."/>
            <person name="Clish C."/>
            <person name="Bullock K."/>
            <person name="Deik A."/>
            <person name="Scott J."/>
            <person name="Pierce K.A."/>
            <person name="Xavier R.J."/>
            <person name="Alm E.J."/>
        </authorList>
    </citation>
    <scope>NUCLEOTIDE SEQUENCE [LARGE SCALE GENOMIC DNA]</scope>
    <source>
        <strain evidence="1 2">BIOML-A198</strain>
    </source>
</reference>
<protein>
    <submittedName>
        <fullName evidence="1">Uncharacterized protein</fullName>
    </submittedName>
</protein>
<dbReference type="RefSeq" id="WP_006783586.1">
    <property type="nucleotide sequence ID" value="NZ_CP053187.1"/>
</dbReference>
<gene>
    <name evidence="1" type="ORF">GMA92_08580</name>
</gene>
<dbReference type="GeneID" id="60059290"/>
<sequence length="264" mass="30900">MIIIDSKTPLDLFEFGVICYCPDAKELSEHGLVINRMNEFEYLIGRIDFMPDETPSTKDWLFDRYHPGMIWRCPEVLKEALLDQTLLFQDIISHWLRADESIGLINTAFKVASLTLLNDYFPRKDLVIQSLNTIFLTESQLLKEIPLRQSAFFKDQYEGQWIISRINVSLLCLVQVFYEATNSTLKLISEAFMINELALLVKKDQFNEMEWEELTLAQVLLLKNVMQQSCSHQELSEPFKQAFRVYPMTDVQNWMSPLKLNLNK</sequence>
<proteinExistence type="predicted"/>
<comment type="caution">
    <text evidence="1">The sequence shown here is derived from an EMBL/GenBank/DDBJ whole genome shotgun (WGS) entry which is preliminary data.</text>
</comment>
<accession>A0A9X4XGL4</accession>
<dbReference type="AlphaFoldDB" id="A0A9X4XGL4"/>
<name>A0A9X4XGL4_9FIRM</name>
<organism evidence="1 2">
    <name type="scientific">Turicibacter sanguinis</name>
    <dbReference type="NCBI Taxonomy" id="154288"/>
    <lineage>
        <taxon>Bacteria</taxon>
        <taxon>Bacillati</taxon>
        <taxon>Bacillota</taxon>
        <taxon>Erysipelotrichia</taxon>
        <taxon>Erysipelotrichales</taxon>
        <taxon>Turicibacteraceae</taxon>
        <taxon>Turicibacter</taxon>
    </lineage>
</organism>